<evidence type="ECO:0000256" key="6">
    <source>
        <dbReference type="ARBA" id="ARBA00022989"/>
    </source>
</evidence>
<organism evidence="10 11">
    <name type="scientific">Didymodactylos carnosus</name>
    <dbReference type="NCBI Taxonomy" id="1234261"/>
    <lineage>
        <taxon>Eukaryota</taxon>
        <taxon>Metazoa</taxon>
        <taxon>Spiralia</taxon>
        <taxon>Gnathifera</taxon>
        <taxon>Rotifera</taxon>
        <taxon>Eurotatoria</taxon>
        <taxon>Bdelloidea</taxon>
        <taxon>Philodinida</taxon>
        <taxon>Philodinidae</taxon>
        <taxon>Didymodactylos</taxon>
    </lineage>
</organism>
<keyword evidence="2" id="KW-0813">Transport</keyword>
<evidence type="ECO:0000256" key="8">
    <source>
        <dbReference type="SAM" id="Phobius"/>
    </source>
</evidence>
<evidence type="ECO:0000256" key="5">
    <source>
        <dbReference type="ARBA" id="ARBA00022927"/>
    </source>
</evidence>
<dbReference type="Proteomes" id="UP000682733">
    <property type="component" value="Unassembled WGS sequence"/>
</dbReference>
<dbReference type="PANTHER" id="PTHR22601">
    <property type="entry name" value="ISP4 LIKE PROTEIN"/>
    <property type="match status" value="1"/>
</dbReference>
<evidence type="ECO:0000256" key="3">
    <source>
        <dbReference type="ARBA" id="ARBA00022692"/>
    </source>
</evidence>
<feature type="transmembrane region" description="Helical" evidence="8">
    <location>
        <begin position="51"/>
        <end position="76"/>
    </location>
</feature>
<feature type="transmembrane region" description="Helical" evidence="8">
    <location>
        <begin position="14"/>
        <end position="31"/>
    </location>
</feature>
<comment type="caution">
    <text evidence="10">The sequence shown here is derived from an EMBL/GenBank/DDBJ whole genome shotgun (WGS) entry which is preliminary data.</text>
</comment>
<evidence type="ECO:0000313" key="11">
    <source>
        <dbReference type="Proteomes" id="UP000682733"/>
    </source>
</evidence>
<reference evidence="10" key="1">
    <citation type="submission" date="2021-02" db="EMBL/GenBank/DDBJ databases">
        <authorList>
            <person name="Nowell W R."/>
        </authorList>
    </citation>
    <scope>NUCLEOTIDE SEQUENCE</scope>
</reference>
<evidence type="ECO:0000313" key="10">
    <source>
        <dbReference type="EMBL" id="CAF4373926.1"/>
    </source>
</evidence>
<dbReference type="EMBL" id="CAJOBA010067855">
    <property type="protein sequence ID" value="CAF4373926.1"/>
    <property type="molecule type" value="Genomic_DNA"/>
</dbReference>
<evidence type="ECO:0000256" key="7">
    <source>
        <dbReference type="ARBA" id="ARBA00023136"/>
    </source>
</evidence>
<comment type="subcellular location">
    <subcellularLocation>
        <location evidence="1">Membrane</location>
        <topology evidence="1">Multi-pass membrane protein</topology>
    </subcellularLocation>
</comment>
<keyword evidence="7 8" id="KW-0472">Membrane</keyword>
<protein>
    <submittedName>
        <fullName evidence="10">Uncharacterized protein</fullName>
    </submittedName>
</protein>
<evidence type="ECO:0000256" key="2">
    <source>
        <dbReference type="ARBA" id="ARBA00022448"/>
    </source>
</evidence>
<name>A0A8S2VA73_9BILA</name>
<dbReference type="InterPro" id="IPR004648">
    <property type="entry name" value="Oligpept_transpt"/>
</dbReference>
<dbReference type="AlphaFoldDB" id="A0A8S2VA73"/>
<keyword evidence="6 8" id="KW-1133">Transmembrane helix</keyword>
<evidence type="ECO:0000256" key="1">
    <source>
        <dbReference type="ARBA" id="ARBA00004141"/>
    </source>
</evidence>
<feature type="transmembrane region" description="Helical" evidence="8">
    <location>
        <begin position="88"/>
        <end position="111"/>
    </location>
</feature>
<evidence type="ECO:0000313" key="9">
    <source>
        <dbReference type="EMBL" id="CAF1576670.1"/>
    </source>
</evidence>
<keyword evidence="4" id="KW-0571">Peptide transport</keyword>
<dbReference type="InterPro" id="IPR004813">
    <property type="entry name" value="OPT"/>
</dbReference>
<gene>
    <name evidence="9" type="ORF">OVA965_LOCUS40704</name>
    <name evidence="10" type="ORF">TMI583_LOCUS42191</name>
</gene>
<dbReference type="Pfam" id="PF03169">
    <property type="entry name" value="OPT"/>
    <property type="match status" value="1"/>
</dbReference>
<proteinExistence type="predicted"/>
<dbReference type="GO" id="GO:0015031">
    <property type="term" value="P:protein transport"/>
    <property type="evidence" value="ECO:0007669"/>
    <property type="project" value="UniProtKB-KW"/>
</dbReference>
<dbReference type="Proteomes" id="UP000677228">
    <property type="component" value="Unassembled WGS sequence"/>
</dbReference>
<keyword evidence="3 8" id="KW-0812">Transmembrane</keyword>
<dbReference type="GO" id="GO:0035673">
    <property type="term" value="F:oligopeptide transmembrane transporter activity"/>
    <property type="evidence" value="ECO:0007669"/>
    <property type="project" value="InterPro"/>
</dbReference>
<feature type="non-terminal residue" evidence="10">
    <location>
        <position position="1"/>
    </location>
</feature>
<evidence type="ECO:0000256" key="4">
    <source>
        <dbReference type="ARBA" id="ARBA00022856"/>
    </source>
</evidence>
<sequence>LLSIFGASGPYRHLLWLMLVGALLPVGFWMMSKLFPNIKWLKFVHIPVMLWTVSTSAIVPAGFYPTFILIGFIFYIFIQKWWRDRYAFLFSSAMDCGAEISFFFIFFILLYRNIEFPDWWGTGGLFKDGCPLSNANYYGHFPQ</sequence>
<keyword evidence="5" id="KW-0653">Protein transport</keyword>
<dbReference type="GO" id="GO:0016020">
    <property type="term" value="C:membrane"/>
    <property type="evidence" value="ECO:0007669"/>
    <property type="project" value="UniProtKB-SubCell"/>
</dbReference>
<accession>A0A8S2VA73</accession>
<dbReference type="EMBL" id="CAJNOK010044911">
    <property type="protein sequence ID" value="CAF1576670.1"/>
    <property type="molecule type" value="Genomic_DNA"/>
</dbReference>